<keyword evidence="3" id="KW-1185">Reference proteome</keyword>
<feature type="compositionally biased region" description="Low complexity" evidence="1">
    <location>
        <begin position="449"/>
        <end position="463"/>
    </location>
</feature>
<gene>
    <name evidence="2" type="ORF">SK803_15760</name>
</gene>
<feature type="region of interest" description="Disordered" evidence="1">
    <location>
        <begin position="397"/>
        <end position="484"/>
    </location>
</feature>
<sequence length="738" mass="80450">MSSDPTGWQVYRGTGDAAESPTAGAAAVAQVHRYRRGEASGRRRAEVHRRIGALPRTPRKPQPLEVLMVNAAIYLRRPLLVTGDPGTRKSSLAYLISRELGLGPTLRWPITSRTVLKDGLYLYDAIGRVQAAANLDAGEGESGVGDYVHLGPLGTALLPCDLPRVLLIDELDKGDIDLPNDLLNVFEEGEYDILGLVRLARKQADPPVFTADRGGSAVVRNGAVRCRQFPIVIITSNGEREFPPAFLRRCLRLHFEAPDFDQLGGMVAAHLGETEDVDLAEAHRRLPATQRAVRRTRLGPAAQRRSPGGAARDIRLVPARPGLEQTADRDLAPAVVGGGMSRPPRDERTPVDTSAGFGAVVLQQFVPANGPDRPLCTSDLTYREVRDRLWLARQLHRPDPAAPSTSPSPPPVEEPVAPAATNHDEPGQEAPEQDSPAETSTPAQEQRDAATTQSEASTAAGEENWTPGPARVQPIPVGGGATTSGEAALAWPTVPALSEPRRIATALRPFTRPAPSPWRTVLDEEATAVRAAQEGLWLPEWRPAPWRRFDVVLVADAAPSMEIWQQTVQDLLTLLRRQGAFRNVRFLRVHMVEPDLALDVGDPAPVPVPVVSTPEEPAEQLTARTRVMRFRTQASVQAFHLAGPLAATPLSLPLIKLVQRIMLPDTNLSALAELVLSRLLKTPTRQWIDTRSDSGHQRAGRHRRSCAERRKPPYIGCRGRVPRTLRPLRQASNASCHL</sequence>
<protein>
    <recommendedName>
        <fullName evidence="4">AAA domain (Dynein-related subfamily)</fullName>
    </recommendedName>
</protein>
<dbReference type="InterPro" id="IPR027417">
    <property type="entry name" value="P-loop_NTPase"/>
</dbReference>
<evidence type="ECO:0000313" key="2">
    <source>
        <dbReference type="EMBL" id="MDX8031681.1"/>
    </source>
</evidence>
<comment type="caution">
    <text evidence="2">The sequence shown here is derived from an EMBL/GenBank/DDBJ whole genome shotgun (WGS) entry which is preliminary data.</text>
</comment>
<accession>A0ABU4T0K1</accession>
<dbReference type="Proteomes" id="UP001285521">
    <property type="component" value="Unassembled WGS sequence"/>
</dbReference>
<feature type="region of interest" description="Disordered" evidence="1">
    <location>
        <begin position="1"/>
        <end position="23"/>
    </location>
</feature>
<name>A0ABU4T0K1_9PSEU</name>
<feature type="region of interest" description="Disordered" evidence="1">
    <location>
        <begin position="690"/>
        <end position="711"/>
    </location>
</feature>
<evidence type="ECO:0000256" key="1">
    <source>
        <dbReference type="SAM" id="MobiDB-lite"/>
    </source>
</evidence>
<proteinExistence type="predicted"/>
<reference evidence="2 3" key="1">
    <citation type="submission" date="2023-11" db="EMBL/GenBank/DDBJ databases">
        <title>Lentzea sokolovensis, sp. nov., Lentzea kristufkii, sp. nov., and Lentzea miocenensis, sp. nov., rare actinobacteria from Sokolov Coal Basin, Miocene lacustrine sediment, Czech Republic.</title>
        <authorList>
            <person name="Lara A."/>
            <person name="Kotroba L."/>
            <person name="Nouioui I."/>
            <person name="Neumann-Schaal M."/>
            <person name="Mast Y."/>
            <person name="Chronakova A."/>
        </authorList>
    </citation>
    <scope>NUCLEOTIDE SEQUENCE [LARGE SCALE GENOMIC DNA]</scope>
    <source>
        <strain evidence="2 3">BCCO 10_0856</strain>
    </source>
</reference>
<evidence type="ECO:0008006" key="4">
    <source>
        <dbReference type="Google" id="ProtNLM"/>
    </source>
</evidence>
<dbReference type="EMBL" id="JAXAVW010000012">
    <property type="protein sequence ID" value="MDX8031681.1"/>
    <property type="molecule type" value="Genomic_DNA"/>
</dbReference>
<organism evidence="2 3">
    <name type="scientific">Lentzea miocenica</name>
    <dbReference type="NCBI Taxonomy" id="3095431"/>
    <lineage>
        <taxon>Bacteria</taxon>
        <taxon>Bacillati</taxon>
        <taxon>Actinomycetota</taxon>
        <taxon>Actinomycetes</taxon>
        <taxon>Pseudonocardiales</taxon>
        <taxon>Pseudonocardiaceae</taxon>
        <taxon>Lentzea</taxon>
    </lineage>
</organism>
<dbReference type="Gene3D" id="3.40.50.300">
    <property type="entry name" value="P-loop containing nucleotide triphosphate hydrolases"/>
    <property type="match status" value="1"/>
</dbReference>
<dbReference type="SUPFAM" id="SSF52540">
    <property type="entry name" value="P-loop containing nucleoside triphosphate hydrolases"/>
    <property type="match status" value="1"/>
</dbReference>
<dbReference type="RefSeq" id="WP_319966738.1">
    <property type="nucleotide sequence ID" value="NZ_JAXAVW010000012.1"/>
</dbReference>
<evidence type="ECO:0000313" key="3">
    <source>
        <dbReference type="Proteomes" id="UP001285521"/>
    </source>
</evidence>